<organism evidence="2 3">
    <name type="scientific">Candidatus Magasanikbacteria bacterium RIFCSPHIGHO2_02_FULL_50_9b</name>
    <dbReference type="NCBI Taxonomy" id="1798682"/>
    <lineage>
        <taxon>Bacteria</taxon>
        <taxon>Candidatus Magasanikiibacteriota</taxon>
    </lineage>
</organism>
<accession>A0A1F6M944</accession>
<gene>
    <name evidence="2" type="ORF">A3C15_00670</name>
</gene>
<dbReference type="InterPro" id="IPR001214">
    <property type="entry name" value="SET_dom"/>
</dbReference>
<dbReference type="PROSITE" id="PS50280">
    <property type="entry name" value="SET"/>
    <property type="match status" value="1"/>
</dbReference>
<protein>
    <recommendedName>
        <fullName evidence="1">SET domain-containing protein</fullName>
    </recommendedName>
</protein>
<dbReference type="PANTHER" id="PTHR12350:SF19">
    <property type="entry name" value="SET DOMAIN-CONTAINING PROTEIN"/>
    <property type="match status" value="1"/>
</dbReference>
<proteinExistence type="predicted"/>
<evidence type="ECO:0000259" key="1">
    <source>
        <dbReference type="PROSITE" id="PS50280"/>
    </source>
</evidence>
<name>A0A1F6M944_9BACT</name>
<dbReference type="SUPFAM" id="SSF82199">
    <property type="entry name" value="SET domain"/>
    <property type="match status" value="1"/>
</dbReference>
<dbReference type="PANTHER" id="PTHR12350">
    <property type="entry name" value="HISTONE-LYSINE N-METHYLTRANSFERASE-RELATED"/>
    <property type="match status" value="1"/>
</dbReference>
<dbReference type="AlphaFoldDB" id="A0A1F6M944"/>
<reference evidence="2 3" key="1">
    <citation type="journal article" date="2016" name="Nat. Commun.">
        <title>Thousands of microbial genomes shed light on interconnected biogeochemical processes in an aquifer system.</title>
        <authorList>
            <person name="Anantharaman K."/>
            <person name="Brown C.T."/>
            <person name="Hug L.A."/>
            <person name="Sharon I."/>
            <person name="Castelle C.J."/>
            <person name="Probst A.J."/>
            <person name="Thomas B.C."/>
            <person name="Singh A."/>
            <person name="Wilkins M.J."/>
            <person name="Karaoz U."/>
            <person name="Brodie E.L."/>
            <person name="Williams K.H."/>
            <person name="Hubbard S.S."/>
            <person name="Banfield J.F."/>
        </authorList>
    </citation>
    <scope>NUCLEOTIDE SEQUENCE [LARGE SCALE GENOMIC DNA]</scope>
</reference>
<evidence type="ECO:0000313" key="2">
    <source>
        <dbReference type="EMBL" id="OGH68053.1"/>
    </source>
</evidence>
<dbReference type="STRING" id="1798682.A3C15_00670"/>
<dbReference type="Pfam" id="PF00856">
    <property type="entry name" value="SET"/>
    <property type="match status" value="1"/>
</dbReference>
<feature type="domain" description="SET" evidence="1">
    <location>
        <begin position="7"/>
        <end position="125"/>
    </location>
</feature>
<dbReference type="InterPro" id="IPR046341">
    <property type="entry name" value="SET_dom_sf"/>
</dbReference>
<dbReference type="Gene3D" id="2.170.270.10">
    <property type="entry name" value="SET domain"/>
    <property type="match status" value="1"/>
</dbReference>
<dbReference type="InterPro" id="IPR053201">
    <property type="entry name" value="Flavunoidine_N-MTase"/>
</dbReference>
<sequence length="170" mass="19249">MKKFPPVLFEIRPSKLCRGGVGLFAVVRIVKGTKIAPGPRRSALKHVIPWSEFKKYDKHLQKKVMDFCIGTLNGFIPPEKFNFNNLAVDYFLNHSCNGNVVFNKAGDFVAARSIRAGEELTYDYALAESNPKYRLTCTCANKKCRGTITGNDWKDANFKKRNKNKMSPIL</sequence>
<dbReference type="EMBL" id="MFQD01000018">
    <property type="protein sequence ID" value="OGH68053.1"/>
    <property type="molecule type" value="Genomic_DNA"/>
</dbReference>
<dbReference type="Proteomes" id="UP000176532">
    <property type="component" value="Unassembled WGS sequence"/>
</dbReference>
<evidence type="ECO:0000313" key="3">
    <source>
        <dbReference type="Proteomes" id="UP000176532"/>
    </source>
</evidence>
<comment type="caution">
    <text evidence="2">The sequence shown here is derived from an EMBL/GenBank/DDBJ whole genome shotgun (WGS) entry which is preliminary data.</text>
</comment>
<dbReference type="CDD" id="cd08161">
    <property type="entry name" value="SET"/>
    <property type="match status" value="1"/>
</dbReference>